<organism evidence="1 2">
    <name type="scientific">Mesorhizobium ciceri biovar biserrulae (strain HAMBI 2942 / LMG 23838 / WSM1271)</name>
    <dbReference type="NCBI Taxonomy" id="765698"/>
    <lineage>
        <taxon>Bacteria</taxon>
        <taxon>Pseudomonadati</taxon>
        <taxon>Pseudomonadota</taxon>
        <taxon>Alphaproteobacteria</taxon>
        <taxon>Hyphomicrobiales</taxon>
        <taxon>Phyllobacteriaceae</taxon>
        <taxon>Mesorhizobium</taxon>
    </lineage>
</organism>
<accession>E8T7W0</accession>
<dbReference type="EMBL" id="CP002447">
    <property type="protein sequence ID" value="ADV12961.1"/>
    <property type="molecule type" value="Genomic_DNA"/>
</dbReference>
<dbReference type="eggNOG" id="COG3311">
    <property type="taxonomic scope" value="Bacteria"/>
</dbReference>
<dbReference type="RefSeq" id="WP_013531627.1">
    <property type="nucleotide sequence ID" value="NC_014923.1"/>
</dbReference>
<proteinExistence type="predicted"/>
<dbReference type="PANTHER" id="PTHR36154">
    <property type="entry name" value="DNA-BINDING TRANSCRIPTIONAL ACTIVATOR ALPA"/>
    <property type="match status" value="1"/>
</dbReference>
<dbReference type="InterPro" id="IPR052931">
    <property type="entry name" value="Prophage_regulatory_activator"/>
</dbReference>
<dbReference type="HOGENOM" id="CLU_140176_15_4_5"/>
<sequence length="67" mass="7706">MRTTNTFIRRPDVERLTGLKTSSLYEQMKEGNFPRPIKIGAKAVAWRLADVTEWQERKIAQRDSAAA</sequence>
<gene>
    <name evidence="1" type="ordered locus">Mesci_3844</name>
</gene>
<evidence type="ECO:0000313" key="1">
    <source>
        <dbReference type="EMBL" id="ADV12961.1"/>
    </source>
</evidence>
<dbReference type="STRING" id="765698.Mesci_3844"/>
<dbReference type="OrthoDB" id="9801242at2"/>
<dbReference type="KEGG" id="mci:Mesci_3844"/>
<protein>
    <submittedName>
        <fullName evidence="1">Prophage CP4-57 regulatory</fullName>
    </submittedName>
</protein>
<dbReference type="InterPro" id="IPR010260">
    <property type="entry name" value="AlpA"/>
</dbReference>
<dbReference type="AlphaFoldDB" id="E8T7W0"/>
<dbReference type="PATRIC" id="fig|765698.3.peg.4341"/>
<name>E8T7W0_MESCW</name>
<dbReference type="PANTHER" id="PTHR36154:SF1">
    <property type="entry name" value="DNA-BINDING TRANSCRIPTIONAL ACTIVATOR ALPA"/>
    <property type="match status" value="1"/>
</dbReference>
<reference evidence="2" key="1">
    <citation type="submission" date="2011-01" db="EMBL/GenBank/DDBJ databases">
        <title>Complete sequence of chromosome of Mesorhizobium ciceri bv. biserrulae WSM1271.</title>
        <authorList>
            <person name="Lucas S."/>
            <person name="Copeland A."/>
            <person name="Lapidus A."/>
            <person name="Cheng J.-F."/>
            <person name="Goodwin L."/>
            <person name="Pitluck S."/>
            <person name="Teshima H."/>
            <person name="Detter J.C."/>
            <person name="Han C."/>
            <person name="Tapia R."/>
            <person name="Land M."/>
            <person name="Hauser L."/>
            <person name="Kyrpides N."/>
            <person name="Ivanova N."/>
            <person name="Nandasena K."/>
            <person name="Reeve W.G."/>
            <person name="Howieson J.G."/>
            <person name="O'Hara G."/>
            <person name="Tiwari R.P."/>
            <person name="Woyke T."/>
        </authorList>
    </citation>
    <scope>NUCLEOTIDE SEQUENCE [LARGE SCALE GENOMIC DNA]</scope>
    <source>
        <strain evidence="2">HAMBI 2942 / LMG 23838 / WSM1271</strain>
    </source>
</reference>
<dbReference type="Proteomes" id="UP000007471">
    <property type="component" value="Chromosome"/>
</dbReference>
<dbReference type="Pfam" id="PF05930">
    <property type="entry name" value="Phage_AlpA"/>
    <property type="match status" value="1"/>
</dbReference>
<dbReference type="Gene3D" id="1.10.238.160">
    <property type="match status" value="1"/>
</dbReference>
<evidence type="ECO:0000313" key="2">
    <source>
        <dbReference type="Proteomes" id="UP000007471"/>
    </source>
</evidence>